<feature type="region of interest" description="Disordered" evidence="1">
    <location>
        <begin position="131"/>
        <end position="184"/>
    </location>
</feature>
<dbReference type="EMBL" id="CM003377">
    <property type="protein sequence ID" value="KOM47422.1"/>
    <property type="molecule type" value="Genomic_DNA"/>
</dbReference>
<name>A0A0L9UXW8_PHAAN</name>
<accession>A0A0L9UXW8</accession>
<feature type="compositionally biased region" description="Basic residues" evidence="1">
    <location>
        <begin position="175"/>
        <end position="184"/>
    </location>
</feature>
<sequence>MSNEATVSSGHRFFTLHHQLAPNSALNSVTAFSSKVHICAEWWWQWVQLASNGHVESGESSGVGGEAHVEGGEEGITDVVEGAVEVQNDYAVDVDNEDVRDVDNDDALEVQKEDLLDVDNEDWLDVEHDDALEVEKEDSVDNEDVEHEDAEDDEVAVEVENEDEPPPSSQSSRPTKFRVRRKDR</sequence>
<reference evidence="3" key="1">
    <citation type="journal article" date="2015" name="Proc. Natl. Acad. Sci. U.S.A.">
        <title>Genome sequencing of adzuki bean (Vigna angularis) provides insight into high starch and low fat accumulation and domestication.</title>
        <authorList>
            <person name="Yang K."/>
            <person name="Tian Z."/>
            <person name="Chen C."/>
            <person name="Luo L."/>
            <person name="Zhao B."/>
            <person name="Wang Z."/>
            <person name="Yu L."/>
            <person name="Li Y."/>
            <person name="Sun Y."/>
            <person name="Li W."/>
            <person name="Chen Y."/>
            <person name="Li Y."/>
            <person name="Zhang Y."/>
            <person name="Ai D."/>
            <person name="Zhao J."/>
            <person name="Shang C."/>
            <person name="Ma Y."/>
            <person name="Wu B."/>
            <person name="Wang M."/>
            <person name="Gao L."/>
            <person name="Sun D."/>
            <person name="Zhang P."/>
            <person name="Guo F."/>
            <person name="Wang W."/>
            <person name="Li Y."/>
            <person name="Wang J."/>
            <person name="Varshney R.K."/>
            <person name="Wang J."/>
            <person name="Ling H.Q."/>
            <person name="Wan P."/>
        </authorList>
    </citation>
    <scope>NUCLEOTIDE SEQUENCE</scope>
    <source>
        <strain evidence="3">cv. Jingnong 6</strain>
    </source>
</reference>
<evidence type="ECO:0000313" key="3">
    <source>
        <dbReference type="Proteomes" id="UP000053144"/>
    </source>
</evidence>
<dbReference type="Proteomes" id="UP000053144">
    <property type="component" value="Chromosome 7"/>
</dbReference>
<evidence type="ECO:0000313" key="2">
    <source>
        <dbReference type="EMBL" id="KOM47422.1"/>
    </source>
</evidence>
<organism evidence="2 3">
    <name type="scientific">Phaseolus angularis</name>
    <name type="common">Azuki bean</name>
    <name type="synonym">Vigna angularis</name>
    <dbReference type="NCBI Taxonomy" id="3914"/>
    <lineage>
        <taxon>Eukaryota</taxon>
        <taxon>Viridiplantae</taxon>
        <taxon>Streptophyta</taxon>
        <taxon>Embryophyta</taxon>
        <taxon>Tracheophyta</taxon>
        <taxon>Spermatophyta</taxon>
        <taxon>Magnoliopsida</taxon>
        <taxon>eudicotyledons</taxon>
        <taxon>Gunneridae</taxon>
        <taxon>Pentapetalae</taxon>
        <taxon>rosids</taxon>
        <taxon>fabids</taxon>
        <taxon>Fabales</taxon>
        <taxon>Fabaceae</taxon>
        <taxon>Papilionoideae</taxon>
        <taxon>50 kb inversion clade</taxon>
        <taxon>NPAAA clade</taxon>
        <taxon>indigoferoid/millettioid clade</taxon>
        <taxon>Phaseoleae</taxon>
        <taxon>Vigna</taxon>
    </lineage>
</organism>
<feature type="compositionally biased region" description="Acidic residues" evidence="1">
    <location>
        <begin position="140"/>
        <end position="165"/>
    </location>
</feature>
<gene>
    <name evidence="2" type="ORF">LR48_Vigan07g112600</name>
</gene>
<evidence type="ECO:0000256" key="1">
    <source>
        <dbReference type="SAM" id="MobiDB-lite"/>
    </source>
</evidence>
<proteinExistence type="predicted"/>
<dbReference type="Gramene" id="KOM47422">
    <property type="protein sequence ID" value="KOM47422"/>
    <property type="gene ID" value="LR48_Vigan07g112600"/>
</dbReference>
<dbReference type="AlphaFoldDB" id="A0A0L9UXW8"/>
<protein>
    <submittedName>
        <fullName evidence="2">Uncharacterized protein</fullName>
    </submittedName>
</protein>